<keyword evidence="1" id="KW-0677">Repeat</keyword>
<feature type="repeat" description="RPEL" evidence="2">
    <location>
        <begin position="101"/>
        <end position="126"/>
    </location>
</feature>
<dbReference type="KEGG" id="cmt:CCM_05995"/>
<dbReference type="eggNOG" id="ENOG502SC67">
    <property type="taxonomic scope" value="Eukaryota"/>
</dbReference>
<evidence type="ECO:0000313" key="4">
    <source>
        <dbReference type="EMBL" id="EGX91838.1"/>
    </source>
</evidence>
<evidence type="ECO:0000313" key="5">
    <source>
        <dbReference type="Proteomes" id="UP000001610"/>
    </source>
</evidence>
<dbReference type="InParanoid" id="G3JI88"/>
<dbReference type="OrthoDB" id="197676at2759"/>
<organism evidence="4 5">
    <name type="scientific">Cordyceps militaris (strain CM01)</name>
    <name type="common">Caterpillar fungus</name>
    <dbReference type="NCBI Taxonomy" id="983644"/>
    <lineage>
        <taxon>Eukaryota</taxon>
        <taxon>Fungi</taxon>
        <taxon>Dikarya</taxon>
        <taxon>Ascomycota</taxon>
        <taxon>Pezizomycotina</taxon>
        <taxon>Sordariomycetes</taxon>
        <taxon>Hypocreomycetidae</taxon>
        <taxon>Hypocreales</taxon>
        <taxon>Cordycipitaceae</taxon>
        <taxon>Cordyceps</taxon>
    </lineage>
</organism>
<evidence type="ECO:0000256" key="3">
    <source>
        <dbReference type="SAM" id="MobiDB-lite"/>
    </source>
</evidence>
<keyword evidence="5" id="KW-1185">Reference proteome</keyword>
<gene>
    <name evidence="4" type="ORF">CCM_05995</name>
</gene>
<proteinExistence type="predicted"/>
<dbReference type="RefSeq" id="XP_006671202.1">
    <property type="nucleotide sequence ID" value="XM_006671139.1"/>
</dbReference>
<reference evidence="4 5" key="1">
    <citation type="journal article" date="2011" name="Genome Biol.">
        <title>Genome sequence of the insect pathogenic fungus Cordyceps militaris, a valued traditional Chinese medicine.</title>
        <authorList>
            <person name="Zheng P."/>
            <person name="Xia Y."/>
            <person name="Xiao G."/>
            <person name="Xiong C."/>
            <person name="Hu X."/>
            <person name="Zhang S."/>
            <person name="Zheng H."/>
            <person name="Huang Y."/>
            <person name="Zhou Y."/>
            <person name="Wang S."/>
            <person name="Zhao G.P."/>
            <person name="Liu X."/>
            <person name="St Leger R.J."/>
            <person name="Wang C."/>
        </authorList>
    </citation>
    <scope>NUCLEOTIDE SEQUENCE [LARGE SCALE GENOMIC DNA]</scope>
    <source>
        <strain evidence="4 5">CM01</strain>
    </source>
</reference>
<evidence type="ECO:0000256" key="2">
    <source>
        <dbReference type="PROSITE-ProRule" id="PRU00401"/>
    </source>
</evidence>
<dbReference type="Gene3D" id="6.10.150.10">
    <property type="match status" value="1"/>
</dbReference>
<dbReference type="Pfam" id="PF02755">
    <property type="entry name" value="RPEL"/>
    <property type="match status" value="1"/>
</dbReference>
<dbReference type="VEuPathDB" id="FungiDB:CCM_05995"/>
<feature type="region of interest" description="Disordered" evidence="3">
    <location>
        <begin position="1"/>
        <end position="22"/>
    </location>
</feature>
<dbReference type="Proteomes" id="UP000001610">
    <property type="component" value="Unassembled WGS sequence"/>
</dbReference>
<dbReference type="InterPro" id="IPR004018">
    <property type="entry name" value="RPEL_repeat"/>
</dbReference>
<feature type="region of interest" description="Disordered" evidence="3">
    <location>
        <begin position="102"/>
        <end position="148"/>
    </location>
</feature>
<dbReference type="GeneID" id="18168013"/>
<accession>G3JI88</accession>
<name>G3JI88_CORMM</name>
<dbReference type="PROSITE" id="PS51073">
    <property type="entry name" value="RPEL"/>
    <property type="match status" value="1"/>
</dbReference>
<dbReference type="AlphaFoldDB" id="G3JI88"/>
<protein>
    <submittedName>
        <fullName evidence="4">RPEL repeat protein</fullName>
    </submittedName>
</protein>
<dbReference type="HOGENOM" id="CLU_121574_0_0_1"/>
<sequence>MPDIEKNQNVPDAVDDAPISPIERKNSLENHLIHRPERAALVDIPVLRPQPFLSLHDLVSLRKTKRTDPSSVTTENILPASSAAPGLLSQQKELQKHMLEDKLNDKISHRPAPETLVKDGVLREDPRSAEQRYEEAIEDEYAKREGGA</sequence>
<evidence type="ECO:0000256" key="1">
    <source>
        <dbReference type="ARBA" id="ARBA00022737"/>
    </source>
</evidence>
<dbReference type="EMBL" id="JH126402">
    <property type="protein sequence ID" value="EGX91838.1"/>
    <property type="molecule type" value="Genomic_DNA"/>
</dbReference>
<dbReference type="STRING" id="983644.G3JI88"/>
<dbReference type="OMA" id="ENHLMHR"/>
<feature type="region of interest" description="Disordered" evidence="3">
    <location>
        <begin position="64"/>
        <end position="85"/>
    </location>
</feature>